<comment type="caution">
    <text evidence="9">The sequence shown here is derived from an EMBL/GenBank/DDBJ whole genome shotgun (WGS) entry which is preliminary data.</text>
</comment>
<evidence type="ECO:0000313" key="9">
    <source>
        <dbReference type="EMBL" id="GAN80595.1"/>
    </source>
</evidence>
<dbReference type="InterPro" id="IPR051539">
    <property type="entry name" value="T4SS-coupling_protein"/>
</dbReference>
<dbReference type="SUPFAM" id="SSF52540">
    <property type="entry name" value="P-loop containing nucleoside triphosphate hydrolases"/>
    <property type="match status" value="1"/>
</dbReference>
<organism evidence="9 10">
    <name type="scientific">Acidocella aminolytica 101 = DSM 11237</name>
    <dbReference type="NCBI Taxonomy" id="1120923"/>
    <lineage>
        <taxon>Bacteria</taxon>
        <taxon>Pseudomonadati</taxon>
        <taxon>Pseudomonadota</taxon>
        <taxon>Alphaproteobacteria</taxon>
        <taxon>Acetobacterales</taxon>
        <taxon>Acidocellaceae</taxon>
        <taxon>Acidocella</taxon>
    </lineage>
</organism>
<keyword evidence="6 8" id="KW-0472">Membrane</keyword>
<evidence type="ECO:0000256" key="7">
    <source>
        <dbReference type="SAM" id="MobiDB-lite"/>
    </source>
</evidence>
<keyword evidence="4 8" id="KW-0812">Transmembrane</keyword>
<evidence type="ECO:0000256" key="1">
    <source>
        <dbReference type="ARBA" id="ARBA00004651"/>
    </source>
</evidence>
<evidence type="ECO:0000256" key="6">
    <source>
        <dbReference type="ARBA" id="ARBA00023136"/>
    </source>
</evidence>
<accession>A0A0D6PFR1</accession>
<name>A0A0D6PFR1_9PROT</name>
<keyword evidence="10" id="KW-1185">Reference proteome</keyword>
<dbReference type="CDD" id="cd01127">
    <property type="entry name" value="TrwB_TraG_TraD_VirD4"/>
    <property type="match status" value="1"/>
</dbReference>
<comment type="subcellular location">
    <subcellularLocation>
        <location evidence="1">Cell membrane</location>
        <topology evidence="1">Multi-pass membrane protein</topology>
    </subcellularLocation>
</comment>
<feature type="compositionally biased region" description="Polar residues" evidence="7">
    <location>
        <begin position="611"/>
        <end position="621"/>
    </location>
</feature>
<evidence type="ECO:0000256" key="3">
    <source>
        <dbReference type="ARBA" id="ARBA00022475"/>
    </source>
</evidence>
<dbReference type="InterPro" id="IPR003688">
    <property type="entry name" value="TraG/VirD4"/>
</dbReference>
<protein>
    <submittedName>
        <fullName evidence="9">Conjugal transfer coupling protein TraG</fullName>
    </submittedName>
</protein>
<evidence type="ECO:0000256" key="5">
    <source>
        <dbReference type="ARBA" id="ARBA00022989"/>
    </source>
</evidence>
<dbReference type="Gene3D" id="3.40.50.300">
    <property type="entry name" value="P-loop containing nucleotide triphosphate hydrolases"/>
    <property type="match status" value="1"/>
</dbReference>
<dbReference type="AlphaFoldDB" id="A0A0D6PFR1"/>
<dbReference type="InterPro" id="IPR027417">
    <property type="entry name" value="P-loop_NTPase"/>
</dbReference>
<dbReference type="NCBIfam" id="NF010394">
    <property type="entry name" value="PRK13822.1"/>
    <property type="match status" value="1"/>
</dbReference>
<evidence type="ECO:0000256" key="2">
    <source>
        <dbReference type="ARBA" id="ARBA00008806"/>
    </source>
</evidence>
<feature type="region of interest" description="Disordered" evidence="7">
    <location>
        <begin position="601"/>
        <end position="621"/>
    </location>
</feature>
<dbReference type="PANTHER" id="PTHR37937">
    <property type="entry name" value="CONJUGATIVE TRANSFER: DNA TRANSPORT"/>
    <property type="match status" value="1"/>
</dbReference>
<dbReference type="Proteomes" id="UP000032668">
    <property type="component" value="Unassembled WGS sequence"/>
</dbReference>
<gene>
    <name evidence="9" type="ORF">Aam_054_016</name>
</gene>
<evidence type="ECO:0000256" key="4">
    <source>
        <dbReference type="ARBA" id="ARBA00022692"/>
    </source>
</evidence>
<feature type="transmembrane region" description="Helical" evidence="8">
    <location>
        <begin position="65"/>
        <end position="91"/>
    </location>
</feature>
<keyword evidence="3" id="KW-1003">Cell membrane</keyword>
<dbReference type="Pfam" id="PF02534">
    <property type="entry name" value="T4SS-DNA_transf"/>
    <property type="match status" value="1"/>
</dbReference>
<comment type="similarity">
    <text evidence="2">Belongs to the VirD4/TraG family.</text>
</comment>
<evidence type="ECO:0000313" key="10">
    <source>
        <dbReference type="Proteomes" id="UP000032668"/>
    </source>
</evidence>
<dbReference type="STRING" id="1120923.SAMN02746095_02522"/>
<sequence length="621" mass="67614">MSITLSDQAGQLIVKAGFGIILALIAWTVVASFVFLFGTGLLHAFAHPFWQWWLYALNFDGNPRVALWLKIGAGVGVLPPGLMIGALIYRAQRVVGPKLRRPLLGGIVKSPLAVTDNHGRAAWMRMAAARERFPGPNPGFGGIVVGEAYRVDQDKIAARRFDPEDAKSWGQGGQAPLLIDPCREGPTHSLMIIGSGGFKTTTAVSSLLHWTGAAVILDPAGELAPMLREARKAMGHKVHELDPRAGTGFNVLDWIDTTSPLAATNIDSVVAWVCGDHKPAAKKDDFFDSMARNVVRCFLAHILFDEAAPEKLKTLRAVRQAIAMPVKEVRAVLRGIFETSPSLYARQLAGPVCGLVEETFSGVIGSAAELTTWLANPAFANLVSGNSFRTSALLDGKVTIFLKMPLKALETEPGISRTIIGALLNAVYEADGAMQGRVLFLLDEAARLGYMKILETARDAGRKYGITMQLLYQSSGQIVEQWGEQGKRSWYDGVSYRCYAAVQDLDTATELENSFGTYGVMASSEGMNTGKSGKAMQSSSLSRGSNISYHEIGRPLIRKAELMHDVRDDEMFVLARGMAPLRCGRAIYFRRPEMRARVAENRFHKPAHQTGAKQQSNREGA</sequence>
<dbReference type="RefSeq" id="WP_048879001.1">
    <property type="nucleotide sequence ID" value="NZ_BANC01000053.1"/>
</dbReference>
<feature type="transmembrane region" description="Helical" evidence="8">
    <location>
        <begin position="12"/>
        <end position="45"/>
    </location>
</feature>
<evidence type="ECO:0000256" key="8">
    <source>
        <dbReference type="SAM" id="Phobius"/>
    </source>
</evidence>
<reference evidence="9 10" key="1">
    <citation type="submission" date="2012-11" db="EMBL/GenBank/DDBJ databases">
        <title>Whole genome sequence of Acidocella aminolytica 101 = DSM 11237.</title>
        <authorList>
            <person name="Azuma Y."/>
            <person name="Higashiura N."/>
            <person name="Hirakawa H."/>
            <person name="Matsushita K."/>
        </authorList>
    </citation>
    <scope>NUCLEOTIDE SEQUENCE [LARGE SCALE GENOMIC DNA]</scope>
    <source>
        <strain evidence="10">101 / DSM 11237</strain>
    </source>
</reference>
<dbReference type="PANTHER" id="PTHR37937:SF1">
    <property type="entry name" value="CONJUGATIVE TRANSFER: DNA TRANSPORT"/>
    <property type="match status" value="1"/>
</dbReference>
<dbReference type="GO" id="GO:0005886">
    <property type="term" value="C:plasma membrane"/>
    <property type="evidence" value="ECO:0007669"/>
    <property type="project" value="UniProtKB-SubCell"/>
</dbReference>
<keyword evidence="5 8" id="KW-1133">Transmembrane helix</keyword>
<dbReference type="EMBL" id="BANC01000053">
    <property type="protein sequence ID" value="GAN80595.1"/>
    <property type="molecule type" value="Genomic_DNA"/>
</dbReference>
<proteinExistence type="inferred from homology"/>